<proteinExistence type="predicted"/>
<gene>
    <name evidence="2" type="ORF">OC842_001630</name>
</gene>
<organism evidence="2 3">
    <name type="scientific">Tilletia horrida</name>
    <dbReference type="NCBI Taxonomy" id="155126"/>
    <lineage>
        <taxon>Eukaryota</taxon>
        <taxon>Fungi</taxon>
        <taxon>Dikarya</taxon>
        <taxon>Basidiomycota</taxon>
        <taxon>Ustilaginomycotina</taxon>
        <taxon>Exobasidiomycetes</taxon>
        <taxon>Tilletiales</taxon>
        <taxon>Tilletiaceae</taxon>
        <taxon>Tilletia</taxon>
    </lineage>
</organism>
<accession>A0AAN6GEQ5</accession>
<evidence type="ECO:0000313" key="3">
    <source>
        <dbReference type="Proteomes" id="UP001176521"/>
    </source>
</evidence>
<comment type="caution">
    <text evidence="2">The sequence shown here is derived from an EMBL/GenBank/DDBJ whole genome shotgun (WGS) entry which is preliminary data.</text>
</comment>
<feature type="region of interest" description="Disordered" evidence="1">
    <location>
        <begin position="98"/>
        <end position="120"/>
    </location>
</feature>
<evidence type="ECO:0000256" key="1">
    <source>
        <dbReference type="SAM" id="MobiDB-lite"/>
    </source>
</evidence>
<keyword evidence="3" id="KW-1185">Reference proteome</keyword>
<reference evidence="2" key="1">
    <citation type="journal article" date="2023" name="PhytoFront">
        <title>Draft Genome Resources of Seven Strains of Tilletia horrida, Causal Agent of Kernel Smut of Rice.</title>
        <authorList>
            <person name="Khanal S."/>
            <person name="Antony Babu S."/>
            <person name="Zhou X.G."/>
        </authorList>
    </citation>
    <scope>NUCLEOTIDE SEQUENCE</scope>
    <source>
        <strain evidence="2">TX3</strain>
    </source>
</reference>
<feature type="compositionally biased region" description="Low complexity" evidence="1">
    <location>
        <begin position="101"/>
        <end position="113"/>
    </location>
</feature>
<protein>
    <submittedName>
        <fullName evidence="2">Uncharacterized protein</fullName>
    </submittedName>
</protein>
<name>A0AAN6GEQ5_9BASI</name>
<sequence length="120" mass="13421">MKPCASTRKILTIAERAEPPVPEEPVSSILFQIFQVHNMDWARAISEAKASIERLEHTRPEGETRVRELLAQAERLHHAGHSVLREIERENFLEQLREGRVQAPAQAPGNAVAPGPPPQP</sequence>
<evidence type="ECO:0000313" key="2">
    <source>
        <dbReference type="EMBL" id="KAK0537484.1"/>
    </source>
</evidence>
<dbReference type="AlphaFoldDB" id="A0AAN6GEQ5"/>
<dbReference type="Proteomes" id="UP001176521">
    <property type="component" value="Unassembled WGS sequence"/>
</dbReference>
<dbReference type="EMBL" id="JAPDMQ010000059">
    <property type="protein sequence ID" value="KAK0537484.1"/>
    <property type="molecule type" value="Genomic_DNA"/>
</dbReference>